<evidence type="ECO:0000256" key="10">
    <source>
        <dbReference type="ARBA" id="ARBA00022989"/>
    </source>
</evidence>
<evidence type="ECO:0000256" key="16">
    <source>
        <dbReference type="SAM" id="Phobius"/>
    </source>
</evidence>
<geneLocation type="mitochondrion" evidence="17"/>
<keyword evidence="8" id="KW-1278">Translocase</keyword>
<evidence type="ECO:0000256" key="9">
    <source>
        <dbReference type="ARBA" id="ARBA00022982"/>
    </source>
</evidence>
<name>E3VTG0_9CUCU</name>
<evidence type="ECO:0000256" key="12">
    <source>
        <dbReference type="ARBA" id="ARBA00023128"/>
    </source>
</evidence>
<feature type="transmembrane region" description="Helical" evidence="16">
    <location>
        <begin position="12"/>
        <end position="36"/>
    </location>
</feature>
<dbReference type="EMBL" id="HQ232823">
    <property type="protein sequence ID" value="ADO60598.1"/>
    <property type="molecule type" value="Genomic_DNA"/>
</dbReference>
<organism evidence="17">
    <name type="scientific">Boros schneideri</name>
    <dbReference type="NCBI Taxonomy" id="295960"/>
    <lineage>
        <taxon>Eukaryota</taxon>
        <taxon>Metazoa</taxon>
        <taxon>Ecdysozoa</taxon>
        <taxon>Arthropoda</taxon>
        <taxon>Hexapoda</taxon>
        <taxon>Insecta</taxon>
        <taxon>Pterygota</taxon>
        <taxon>Neoptera</taxon>
        <taxon>Endopterygota</taxon>
        <taxon>Coleoptera</taxon>
        <taxon>Polyphaga</taxon>
        <taxon>Cucujiformia</taxon>
        <taxon>Boridae</taxon>
        <taxon>Boros</taxon>
    </lineage>
</organism>
<comment type="similarity">
    <text evidence="2">Belongs to the complex I subunit 6 family.</text>
</comment>
<reference evidence="17" key="1">
    <citation type="journal article" date="2010" name="Nucleic Acids Res.">
        <title>Why barcode? High-throughput multiplex sequencing of mitochondrial genomes for molecular systematics.</title>
        <authorList>
            <person name="Timmermans M.J."/>
            <person name="Dodsworth S."/>
            <person name="Culverwell C.L."/>
            <person name="Bocak L."/>
            <person name="Ahrens D."/>
            <person name="Littlewood D.T."/>
            <person name="Pons J."/>
            <person name="Vogler A.P."/>
        </authorList>
    </citation>
    <scope>NUCLEOTIDE SEQUENCE</scope>
</reference>
<proteinExistence type="inferred from homology"/>
<keyword evidence="13 16" id="KW-0472">Membrane</keyword>
<dbReference type="EC" id="7.1.1.2" evidence="3"/>
<feature type="transmembrane region" description="Helical" evidence="16">
    <location>
        <begin position="137"/>
        <end position="157"/>
    </location>
</feature>
<evidence type="ECO:0000256" key="14">
    <source>
        <dbReference type="ARBA" id="ARBA00031019"/>
    </source>
</evidence>
<protein>
    <recommendedName>
        <fullName evidence="4">NADH-ubiquinone oxidoreductase chain 6</fullName>
        <ecNumber evidence="3">7.1.1.2</ecNumber>
    </recommendedName>
    <alternativeName>
        <fullName evidence="14">NADH dehydrogenase subunit 6</fullName>
    </alternativeName>
</protein>
<comment type="subcellular location">
    <subcellularLocation>
        <location evidence="1">Mitochondrion membrane</location>
        <topology evidence="1">Multi-pass membrane protein</topology>
    </subcellularLocation>
</comment>
<evidence type="ECO:0000256" key="13">
    <source>
        <dbReference type="ARBA" id="ARBA00023136"/>
    </source>
</evidence>
<keyword evidence="6" id="KW-0679">Respiratory chain</keyword>
<evidence type="ECO:0000256" key="8">
    <source>
        <dbReference type="ARBA" id="ARBA00022967"/>
    </source>
</evidence>
<comment type="catalytic activity">
    <reaction evidence="15">
        <text>a ubiquinone + NADH + 5 H(+)(in) = a ubiquinol + NAD(+) + 4 H(+)(out)</text>
        <dbReference type="Rhea" id="RHEA:29091"/>
        <dbReference type="Rhea" id="RHEA-COMP:9565"/>
        <dbReference type="Rhea" id="RHEA-COMP:9566"/>
        <dbReference type="ChEBI" id="CHEBI:15378"/>
        <dbReference type="ChEBI" id="CHEBI:16389"/>
        <dbReference type="ChEBI" id="CHEBI:17976"/>
        <dbReference type="ChEBI" id="CHEBI:57540"/>
        <dbReference type="ChEBI" id="CHEBI:57945"/>
        <dbReference type="EC" id="7.1.1.2"/>
    </reaction>
</comment>
<dbReference type="GO" id="GO:0008137">
    <property type="term" value="F:NADH dehydrogenase (ubiquinone) activity"/>
    <property type="evidence" value="ECO:0007669"/>
    <property type="project" value="UniProtKB-EC"/>
</dbReference>
<keyword evidence="11" id="KW-0520">NAD</keyword>
<keyword evidence="12 17" id="KW-0496">Mitochondrion</keyword>
<gene>
    <name evidence="17" type="primary">ND6</name>
</gene>
<evidence type="ECO:0000256" key="3">
    <source>
        <dbReference type="ARBA" id="ARBA00012944"/>
    </source>
</evidence>
<keyword evidence="7 16" id="KW-0812">Transmembrane</keyword>
<evidence type="ECO:0000256" key="1">
    <source>
        <dbReference type="ARBA" id="ARBA00004225"/>
    </source>
</evidence>
<dbReference type="GO" id="GO:0031966">
    <property type="term" value="C:mitochondrial membrane"/>
    <property type="evidence" value="ECO:0007669"/>
    <property type="project" value="UniProtKB-SubCell"/>
</dbReference>
<accession>E3VTG0</accession>
<feature type="transmembrane region" description="Helical" evidence="16">
    <location>
        <begin position="48"/>
        <end position="71"/>
    </location>
</feature>
<feature type="transmembrane region" description="Helical" evidence="16">
    <location>
        <begin position="83"/>
        <end position="105"/>
    </location>
</feature>
<dbReference type="PANTHER" id="PTHR11435:SF1">
    <property type="entry name" value="NADH-UBIQUINONE OXIDOREDUCTASE CHAIN 6"/>
    <property type="match status" value="1"/>
</dbReference>
<evidence type="ECO:0000256" key="5">
    <source>
        <dbReference type="ARBA" id="ARBA00022448"/>
    </source>
</evidence>
<evidence type="ECO:0000256" key="4">
    <source>
        <dbReference type="ARBA" id="ARBA00021095"/>
    </source>
</evidence>
<evidence type="ECO:0000256" key="15">
    <source>
        <dbReference type="ARBA" id="ARBA00049551"/>
    </source>
</evidence>
<keyword evidence="10 16" id="KW-1133">Transmembrane helix</keyword>
<dbReference type="AlphaFoldDB" id="E3VTG0"/>
<keyword evidence="9" id="KW-0249">Electron transport</keyword>
<evidence type="ECO:0000256" key="11">
    <source>
        <dbReference type="ARBA" id="ARBA00023027"/>
    </source>
</evidence>
<keyword evidence="5" id="KW-0813">Transport</keyword>
<sequence length="168" mass="19633">MLTYLMVMNLFLSLTFMILSHPLSMGLILLIQTLLISLITGNFNSNFWFSYILFLILIGGMLILFIYMTSVASNEKFNFNMKIMIITMMTIPVILILPSIIKFYININMINNEILMFNNQNMIYLSTTKFINFPSNLILMFMIIYLFLTLIVVVKITNFNYGPLRQMN</sequence>
<dbReference type="InterPro" id="IPR050269">
    <property type="entry name" value="ComplexI_Subunit6"/>
</dbReference>
<evidence type="ECO:0000256" key="6">
    <source>
        <dbReference type="ARBA" id="ARBA00022660"/>
    </source>
</evidence>
<evidence type="ECO:0000256" key="2">
    <source>
        <dbReference type="ARBA" id="ARBA00005698"/>
    </source>
</evidence>
<evidence type="ECO:0000313" key="17">
    <source>
        <dbReference type="EMBL" id="ADO60598.1"/>
    </source>
</evidence>
<dbReference type="PANTHER" id="PTHR11435">
    <property type="entry name" value="NADH UBIQUINONE OXIDOREDUCTASE SUBUNIT ND6"/>
    <property type="match status" value="1"/>
</dbReference>
<evidence type="ECO:0000256" key="7">
    <source>
        <dbReference type="ARBA" id="ARBA00022692"/>
    </source>
</evidence>